<gene>
    <name evidence="1" type="ORF">METZ01_LOCUS513538</name>
</gene>
<proteinExistence type="predicted"/>
<evidence type="ECO:0000313" key="1">
    <source>
        <dbReference type="EMBL" id="SVE60684.1"/>
    </source>
</evidence>
<dbReference type="SUPFAM" id="SSF51905">
    <property type="entry name" value="FAD/NAD(P)-binding domain"/>
    <property type="match status" value="1"/>
</dbReference>
<dbReference type="InterPro" id="IPR036188">
    <property type="entry name" value="FAD/NAD-bd_sf"/>
</dbReference>
<sequence>MKKTPSVAIVGAGLAGSEAAWQLA</sequence>
<reference evidence="1" key="1">
    <citation type="submission" date="2018-05" db="EMBL/GenBank/DDBJ databases">
        <authorList>
            <person name="Lanie J.A."/>
            <person name="Ng W.-L."/>
            <person name="Kazmierczak K.M."/>
            <person name="Andrzejewski T.M."/>
            <person name="Davidsen T.M."/>
            <person name="Wayne K.J."/>
            <person name="Tettelin H."/>
            <person name="Glass J.I."/>
            <person name="Rusch D."/>
            <person name="Podicherti R."/>
            <person name="Tsui H.-C.T."/>
            <person name="Winkler M.E."/>
        </authorList>
    </citation>
    <scope>NUCLEOTIDE SEQUENCE</scope>
</reference>
<evidence type="ECO:0008006" key="2">
    <source>
        <dbReference type="Google" id="ProtNLM"/>
    </source>
</evidence>
<dbReference type="EMBL" id="UINC01229102">
    <property type="protein sequence ID" value="SVE60684.1"/>
    <property type="molecule type" value="Genomic_DNA"/>
</dbReference>
<feature type="non-terminal residue" evidence="1">
    <location>
        <position position="24"/>
    </location>
</feature>
<organism evidence="1">
    <name type="scientific">marine metagenome</name>
    <dbReference type="NCBI Taxonomy" id="408172"/>
    <lineage>
        <taxon>unclassified sequences</taxon>
        <taxon>metagenomes</taxon>
        <taxon>ecological metagenomes</taxon>
    </lineage>
</organism>
<accession>A0A383EVS6</accession>
<name>A0A383EVS6_9ZZZZ</name>
<dbReference type="Gene3D" id="3.50.50.60">
    <property type="entry name" value="FAD/NAD(P)-binding domain"/>
    <property type="match status" value="1"/>
</dbReference>
<protein>
    <recommendedName>
        <fullName evidence="2">MnmG N-terminal domain-containing protein</fullName>
    </recommendedName>
</protein>
<dbReference type="AlphaFoldDB" id="A0A383EVS6"/>